<dbReference type="SMART" id="SM00450">
    <property type="entry name" value="RHOD"/>
    <property type="match status" value="2"/>
</dbReference>
<dbReference type="GO" id="GO:0004792">
    <property type="term" value="F:thiosulfate-cyanide sulfurtransferase activity"/>
    <property type="evidence" value="ECO:0007669"/>
    <property type="project" value="TreeGrafter"/>
</dbReference>
<feature type="domain" description="Rhodanese" evidence="3">
    <location>
        <begin position="15"/>
        <end position="134"/>
    </location>
</feature>
<organism evidence="4 5">
    <name type="scientific">Peribacillus psychrosaccharolyticus</name>
    <name type="common">Bacillus psychrosaccharolyticus</name>
    <dbReference type="NCBI Taxonomy" id="1407"/>
    <lineage>
        <taxon>Bacteria</taxon>
        <taxon>Bacillati</taxon>
        <taxon>Bacillota</taxon>
        <taxon>Bacilli</taxon>
        <taxon>Bacillales</taxon>
        <taxon>Bacillaceae</taxon>
        <taxon>Peribacillus</taxon>
    </lineage>
</organism>
<dbReference type="PANTHER" id="PTHR11364">
    <property type="entry name" value="THIOSULFATE SULFERTANSFERASE"/>
    <property type="match status" value="1"/>
</dbReference>
<dbReference type="CDD" id="cd01449">
    <property type="entry name" value="TST_Repeat_2"/>
    <property type="match status" value="1"/>
</dbReference>
<keyword evidence="2" id="KW-0677">Repeat</keyword>
<dbReference type="Proteomes" id="UP000595254">
    <property type="component" value="Chromosome"/>
</dbReference>
<evidence type="ECO:0000313" key="5">
    <source>
        <dbReference type="Proteomes" id="UP000595254"/>
    </source>
</evidence>
<name>A0A974NM48_PERPY</name>
<dbReference type="SUPFAM" id="SSF52821">
    <property type="entry name" value="Rhodanese/Cell cycle control phosphatase"/>
    <property type="match status" value="2"/>
</dbReference>
<dbReference type="PANTHER" id="PTHR11364:SF27">
    <property type="entry name" value="SULFURTRANSFERASE"/>
    <property type="match status" value="1"/>
</dbReference>
<dbReference type="InterPro" id="IPR045078">
    <property type="entry name" value="TST/MPST-like"/>
</dbReference>
<dbReference type="KEGG" id="ppsr:I6J18_22005"/>
<reference evidence="4 5" key="1">
    <citation type="submission" date="2021-01" db="EMBL/GenBank/DDBJ databases">
        <title>FDA dAtabase for Regulatory Grade micrObial Sequences (FDA-ARGOS): Supporting development and validation of Infectious Disease Dx tests.</title>
        <authorList>
            <person name="Nelson B."/>
            <person name="Plummer A."/>
            <person name="Tallon L."/>
            <person name="Sadzewicz L."/>
            <person name="Zhao X."/>
            <person name="Boylan J."/>
            <person name="Ott S."/>
            <person name="Bowen H."/>
            <person name="Vavikolanu K."/>
            <person name="Mehta A."/>
            <person name="Aluvathingal J."/>
            <person name="Nadendla S."/>
            <person name="Myers T."/>
            <person name="Yan Y."/>
            <person name="Sichtig H."/>
        </authorList>
    </citation>
    <scope>NUCLEOTIDE SEQUENCE [LARGE SCALE GENOMIC DNA]</scope>
    <source>
        <strain evidence="4 5">FDAARGOS_1161</strain>
    </source>
</reference>
<evidence type="ECO:0000256" key="1">
    <source>
        <dbReference type="ARBA" id="ARBA00022679"/>
    </source>
</evidence>
<sequence>MKMILDVHEVMEKLNEPNVRLVDCRFALGKPDMGKTEYDRDHIPSAVFFNLERDLSGSVQVHGGRHPLPDISVLKNRLEDSGISRSTTVIAYDDGLSAGAARFIWILMYLGHSKVFLLNGGYSAWKESNYPITQDIPSYKRVDFLVDINENLAASYDDVVRFTQNDSKTVLIDSRENQRYTGREEPIDKKAGHIPGAINYHWEDSFRNGYFLPREEQKKRFNQLDPDQEVIVYCGSGITAAANFMALKEAGFNRVKLYTGSFSDWISYEDNPVITDVEIE</sequence>
<evidence type="ECO:0000259" key="3">
    <source>
        <dbReference type="PROSITE" id="PS50206"/>
    </source>
</evidence>
<gene>
    <name evidence="4" type="ORF">I6J18_22005</name>
</gene>
<dbReference type="AlphaFoldDB" id="A0A974NM48"/>
<dbReference type="EMBL" id="CP068053">
    <property type="protein sequence ID" value="QQT00217.1"/>
    <property type="molecule type" value="Genomic_DNA"/>
</dbReference>
<dbReference type="Gene3D" id="3.40.250.10">
    <property type="entry name" value="Rhodanese-like domain"/>
    <property type="match status" value="2"/>
</dbReference>
<dbReference type="InterPro" id="IPR001763">
    <property type="entry name" value="Rhodanese-like_dom"/>
</dbReference>
<keyword evidence="5" id="KW-1185">Reference proteome</keyword>
<dbReference type="Pfam" id="PF00581">
    <property type="entry name" value="Rhodanese"/>
    <property type="match status" value="2"/>
</dbReference>
<keyword evidence="1" id="KW-0808">Transferase</keyword>
<accession>A0A974NM48</accession>
<evidence type="ECO:0000313" key="4">
    <source>
        <dbReference type="EMBL" id="QQT00217.1"/>
    </source>
</evidence>
<protein>
    <submittedName>
        <fullName evidence="4">Sulfurtransferase</fullName>
    </submittedName>
</protein>
<dbReference type="PROSITE" id="PS50206">
    <property type="entry name" value="RHODANESE_3"/>
    <property type="match status" value="2"/>
</dbReference>
<dbReference type="CDD" id="cd01448">
    <property type="entry name" value="TST_Repeat_1"/>
    <property type="match status" value="1"/>
</dbReference>
<dbReference type="RefSeq" id="WP_040374781.1">
    <property type="nucleotide sequence ID" value="NZ_CP068053.1"/>
</dbReference>
<proteinExistence type="predicted"/>
<feature type="domain" description="Rhodanese" evidence="3">
    <location>
        <begin position="165"/>
        <end position="274"/>
    </location>
</feature>
<evidence type="ECO:0000256" key="2">
    <source>
        <dbReference type="ARBA" id="ARBA00022737"/>
    </source>
</evidence>
<dbReference type="InterPro" id="IPR036873">
    <property type="entry name" value="Rhodanese-like_dom_sf"/>
</dbReference>